<sequence>MRQPCDHLRFQSGGIRIPAPFAQRRSGLSDEVLRQFSWRCGRRAAQLFPPLRAEHELHRSGQGLRFSGQSGLLHSQWRADTHRTPGHSGQFDHGHQRALRRSRQLCLSRRPAGQERSWGRYRCDCAGARFGLCVVPGVERGGQFPCRYGCAGKTQREDRLVGVLKPSEMNGAVKREPGRSHGLNRRLSKSLMLSVGLLVLAGCGTQRVQEPELSPEQARAQIVRLMPANATDRQAWATDIHAAFAAQKIPMTTENLCSVLAVTEQESTFQVDPAVPDMGRIARAEINRRAARLHIPNALIATALRVRSPDGKTYGKRLDSARTEKDLSAIFDDFIGMVPLGQTLFGNFNPVKTGGPMQVSIAFAEKHAEDYPYTVDGSIRREVFTRRGGMYFGIAHLLGYPVNYTQSLYRFADFNAGWYASRNAAFQNAVSRATGIELALDGDLIRFDSTSPGSTELAVRTLADRLGMNKSQIWNQLKQGDTLEFEETDLYSKVFALADKAAGKPLPRAILPGITLKSPKITRNLTTAWFAERVDDRRERCVLRAPKGG</sequence>
<dbReference type="EMBL" id="RBUO01000090">
    <property type="protein sequence ID" value="RMV21515.1"/>
    <property type="molecule type" value="Genomic_DNA"/>
</dbReference>
<evidence type="ECO:0000313" key="2">
    <source>
        <dbReference type="EMBL" id="RMV21515.1"/>
    </source>
</evidence>
<reference evidence="3 4" key="1">
    <citation type="submission" date="2018-08" db="EMBL/GenBank/DDBJ databases">
        <title>Recombination of ecologically and evolutionarily significant loci maintains genetic cohesion in the Pseudomonas syringae species complex.</title>
        <authorList>
            <person name="Dillon M."/>
            <person name="Thakur S."/>
            <person name="Almeida R.N.D."/>
            <person name="Weir B.S."/>
            <person name="Guttman D.S."/>
        </authorList>
    </citation>
    <scope>NUCLEOTIDE SEQUENCE [LARGE SCALE GENOMIC DNA]</scope>
    <source>
        <strain evidence="2 4">ICMP 11895</strain>
        <strain evidence="1 3">ICMP 11899</strain>
    </source>
</reference>
<accession>A0A3M6AQQ1</accession>
<dbReference type="Proteomes" id="UP000270795">
    <property type="component" value="Unassembled WGS sequence"/>
</dbReference>
<dbReference type="Proteomes" id="UP000272241">
    <property type="component" value="Unassembled WGS sequence"/>
</dbReference>
<evidence type="ECO:0000313" key="3">
    <source>
        <dbReference type="Proteomes" id="UP000270795"/>
    </source>
</evidence>
<evidence type="ECO:0008006" key="5">
    <source>
        <dbReference type="Google" id="ProtNLM"/>
    </source>
</evidence>
<dbReference type="EMBL" id="RBUM01000367">
    <property type="protein sequence ID" value="RMV12282.1"/>
    <property type="molecule type" value="Genomic_DNA"/>
</dbReference>
<dbReference type="AlphaFoldDB" id="A0A3M6AQQ1"/>
<proteinExistence type="predicted"/>
<dbReference type="Pfam" id="PF07759">
    <property type="entry name" value="DUF1615"/>
    <property type="match status" value="1"/>
</dbReference>
<dbReference type="InterPro" id="IPR011673">
    <property type="entry name" value="DUF1615"/>
</dbReference>
<gene>
    <name evidence="2" type="ORF">ALP15_04683</name>
    <name evidence="1" type="ORF">ALP17_04880</name>
</gene>
<evidence type="ECO:0000313" key="1">
    <source>
        <dbReference type="EMBL" id="RMV12282.1"/>
    </source>
</evidence>
<name>A0A3M6AQQ1_PSESS</name>
<protein>
    <recommendedName>
        <fullName evidence="5">Lipoprotein</fullName>
    </recommendedName>
</protein>
<organism evidence="2 4">
    <name type="scientific">Pseudomonas savastanoi</name>
    <name type="common">Pseudomonas syringae pv. savastanoi</name>
    <dbReference type="NCBI Taxonomy" id="29438"/>
    <lineage>
        <taxon>Bacteria</taxon>
        <taxon>Pseudomonadati</taxon>
        <taxon>Pseudomonadota</taxon>
        <taxon>Gammaproteobacteria</taxon>
        <taxon>Pseudomonadales</taxon>
        <taxon>Pseudomonadaceae</taxon>
        <taxon>Pseudomonas</taxon>
    </lineage>
</organism>
<evidence type="ECO:0000313" key="4">
    <source>
        <dbReference type="Proteomes" id="UP000272241"/>
    </source>
</evidence>
<comment type="caution">
    <text evidence="2">The sequence shown here is derived from an EMBL/GenBank/DDBJ whole genome shotgun (WGS) entry which is preliminary data.</text>
</comment>